<dbReference type="AlphaFoldDB" id="A0AAC9FQJ8"/>
<dbReference type="InterPro" id="IPR035418">
    <property type="entry name" value="AraC-bd_2"/>
</dbReference>
<dbReference type="InterPro" id="IPR018060">
    <property type="entry name" value="HTH_AraC"/>
</dbReference>
<dbReference type="PANTHER" id="PTHR46796">
    <property type="entry name" value="HTH-TYPE TRANSCRIPTIONAL ACTIVATOR RHAS-RELATED"/>
    <property type="match status" value="1"/>
</dbReference>
<dbReference type="SUPFAM" id="SSF46689">
    <property type="entry name" value="Homeodomain-like"/>
    <property type="match status" value="1"/>
</dbReference>
<dbReference type="InterPro" id="IPR009057">
    <property type="entry name" value="Homeodomain-like_sf"/>
</dbReference>
<dbReference type="PRINTS" id="PR00032">
    <property type="entry name" value="HTHARAC"/>
</dbReference>
<dbReference type="PROSITE" id="PS01124">
    <property type="entry name" value="HTH_ARAC_FAMILY_2"/>
    <property type="match status" value="1"/>
</dbReference>
<dbReference type="KEGG" id="rin:ACS15_2706"/>
<dbReference type="InterPro" id="IPR050204">
    <property type="entry name" value="AraC_XylS_family_regulators"/>
</dbReference>
<dbReference type="Pfam" id="PF12833">
    <property type="entry name" value="HTH_18"/>
    <property type="match status" value="1"/>
</dbReference>
<evidence type="ECO:0000256" key="2">
    <source>
        <dbReference type="ARBA" id="ARBA00023125"/>
    </source>
</evidence>
<gene>
    <name evidence="5" type="ORF">ACS15_2706</name>
</gene>
<evidence type="ECO:0000259" key="4">
    <source>
        <dbReference type="PROSITE" id="PS01124"/>
    </source>
</evidence>
<accession>A0AAC9FQJ8</accession>
<dbReference type="RefSeq" id="WP_021195710.1">
    <property type="nucleotide sequence ID" value="NZ_CP012605.1"/>
</dbReference>
<feature type="domain" description="HTH araC/xylS-type" evidence="4">
    <location>
        <begin position="213"/>
        <end position="314"/>
    </location>
</feature>
<dbReference type="EMBL" id="CP012605">
    <property type="protein sequence ID" value="ANH72832.1"/>
    <property type="molecule type" value="Genomic_DNA"/>
</dbReference>
<evidence type="ECO:0000313" key="5">
    <source>
        <dbReference type="EMBL" id="ANH72832.1"/>
    </source>
</evidence>
<dbReference type="PANTHER" id="PTHR46796:SF6">
    <property type="entry name" value="ARAC SUBFAMILY"/>
    <property type="match status" value="1"/>
</dbReference>
<dbReference type="Gene3D" id="1.10.10.60">
    <property type="entry name" value="Homeodomain-like"/>
    <property type="match status" value="1"/>
</dbReference>
<organism evidence="5 6">
    <name type="scientific">Ralstonia insidiosa</name>
    <dbReference type="NCBI Taxonomy" id="190721"/>
    <lineage>
        <taxon>Bacteria</taxon>
        <taxon>Pseudomonadati</taxon>
        <taxon>Pseudomonadota</taxon>
        <taxon>Betaproteobacteria</taxon>
        <taxon>Burkholderiales</taxon>
        <taxon>Burkholderiaceae</taxon>
        <taxon>Ralstonia</taxon>
    </lineage>
</organism>
<proteinExistence type="predicted"/>
<dbReference type="InterPro" id="IPR020449">
    <property type="entry name" value="Tscrpt_reg_AraC-type_HTH"/>
</dbReference>
<evidence type="ECO:0000256" key="1">
    <source>
        <dbReference type="ARBA" id="ARBA00023015"/>
    </source>
</evidence>
<sequence>MISNFNLDELPASKRFSYWQEIVEDLFAAVSIKCESPETFRTWRKATLLGELPAGTSLVTPVNISRTRHHVSRSSADALKVVVPLSGALAISQDKRDTLVQPGQFVLVDPARPYQENITDDLTFIWMHLPRDTVASKVSQLDKLTAIGFDRTTPYAKVAGDFMMSLSQVWNDVEGQAATHLASIALDLITMALWERLDRVNTHSTTHRSAQFQRAKAYIDERIADPSLSLGAVAAVLGVSSRYVSMLFAEAGFSYRHYVLEQRLARCADDLASPYLVHRTITDVAYSWGFYDGAHFSRAFKAAYGMSPSEFRASKAVR</sequence>
<dbReference type="GO" id="GO:0003700">
    <property type="term" value="F:DNA-binding transcription factor activity"/>
    <property type="evidence" value="ECO:0007669"/>
    <property type="project" value="InterPro"/>
</dbReference>
<protein>
    <submittedName>
        <fullName evidence="5">Helix-turn-helix domain protein</fullName>
    </submittedName>
</protein>
<evidence type="ECO:0000313" key="6">
    <source>
        <dbReference type="Proteomes" id="UP000077927"/>
    </source>
</evidence>
<keyword evidence="3" id="KW-0804">Transcription</keyword>
<keyword evidence="1" id="KW-0805">Transcription regulation</keyword>
<evidence type="ECO:0000256" key="3">
    <source>
        <dbReference type="ARBA" id="ARBA00023163"/>
    </source>
</evidence>
<dbReference type="SMART" id="SM00342">
    <property type="entry name" value="HTH_ARAC"/>
    <property type="match status" value="1"/>
</dbReference>
<dbReference type="Proteomes" id="UP000077927">
    <property type="component" value="Chromosome 1"/>
</dbReference>
<dbReference type="GO" id="GO:0043565">
    <property type="term" value="F:sequence-specific DNA binding"/>
    <property type="evidence" value="ECO:0007669"/>
    <property type="project" value="InterPro"/>
</dbReference>
<name>A0AAC9FQJ8_9RALS</name>
<keyword evidence="2" id="KW-0238">DNA-binding</keyword>
<dbReference type="Pfam" id="PF14525">
    <property type="entry name" value="AraC_binding_2"/>
    <property type="match status" value="1"/>
</dbReference>
<reference evidence="5 6" key="1">
    <citation type="submission" date="2015-09" db="EMBL/GenBank/DDBJ databases">
        <authorList>
            <person name="Xu Y."/>
            <person name="Nagy A."/>
            <person name="Liu N.T."/>
            <person name="Nou X."/>
        </authorList>
    </citation>
    <scope>NUCLEOTIDE SEQUENCE [LARGE SCALE GENOMIC DNA]</scope>
    <source>
        <strain evidence="5 6">FC1138</strain>
    </source>
</reference>